<keyword evidence="1" id="KW-0812">Transmembrane</keyword>
<feature type="transmembrane region" description="Helical" evidence="1">
    <location>
        <begin position="454"/>
        <end position="472"/>
    </location>
</feature>
<evidence type="ECO:0000256" key="1">
    <source>
        <dbReference type="SAM" id="Phobius"/>
    </source>
</evidence>
<proteinExistence type="predicted"/>
<feature type="transmembrane region" description="Helical" evidence="1">
    <location>
        <begin position="561"/>
        <end position="580"/>
    </location>
</feature>
<protein>
    <submittedName>
        <fullName evidence="2">Signal transduction histidine kinase</fullName>
    </submittedName>
</protein>
<feature type="transmembrane region" description="Helical" evidence="1">
    <location>
        <begin position="180"/>
        <end position="203"/>
    </location>
</feature>
<feature type="transmembrane region" description="Helical" evidence="1">
    <location>
        <begin position="484"/>
        <end position="505"/>
    </location>
</feature>
<accession>A0ABU1HSB0</accession>
<feature type="transmembrane region" description="Helical" evidence="1">
    <location>
        <begin position="536"/>
        <end position="555"/>
    </location>
</feature>
<comment type="caution">
    <text evidence="2">The sequence shown here is derived from an EMBL/GenBank/DDBJ whole genome shotgun (WGS) entry which is preliminary data.</text>
</comment>
<feature type="transmembrane region" description="Helical" evidence="1">
    <location>
        <begin position="75"/>
        <end position="97"/>
    </location>
</feature>
<dbReference type="EMBL" id="JAVIZQ010000001">
    <property type="protein sequence ID" value="MDR6142174.1"/>
    <property type="molecule type" value="Genomic_DNA"/>
</dbReference>
<evidence type="ECO:0000313" key="2">
    <source>
        <dbReference type="EMBL" id="MDR6142174.1"/>
    </source>
</evidence>
<sequence length="756" mass="80859">MGSSPQTGRRVAADPLSIREAWSKIPSPGSVETEFERFTGKRMERILATVVAIGSGVLGAQALIAGITTTSGADAARITILLVVFIPLIVMLIACVIGRGVRTASGAFAIVYTVALGAWPSFVDPVGEAADQPWIFFLVNVGVVAAMLAFPLWLQFAWALCLPFVYGYVRLVEGDFSRDFWVTTAFDVSFTLILGFVIIALGWMFRSIAAGVDEARARAVASYAGAAAAAAAEEERAAMSALMHDSVLAALIAAERAEGERAQDLAVGMAREALTRLANTEAAVAQEGSDEPVGASQIVVELRRALSELGADAIVEERGGIGLIPGRAARALVLAARQALGNAVTHAGGRGLHILVEGRGDEGITVTISDTGPGFDLRAIGADRLGIRASIFARMGRSGRHCRDRLERVRHHCHTGLGASMNRTVRSVATSLAVGFAMYFAARGVWWIEQPSAPLLMVAAIALYLVVVNVAILWDSAISVRMPLWAALATLVSSILIPVLVTLSLDPLTRTAPFATWYIGALGLMGVVCIVRRRFVIGWLVVAVLVATSSAYLGFFVALSLGLVGSLMWVVIAHLLVIFWDRAVRDTERLAGIQQAVSAWHATQQVRQKERRLRTQFALAVAGPVLSRTVASRGSLNDEERLQARLAEGRLRDELRGADLLNDAVRDAIEDARRRGAVVTVFDEGGLADVDEERRAAIRDELARVLRDADAERWIIRAAQDPLTAVTIVGRAGAGGQSDDDAVDVWHEIPRDAPEG</sequence>
<feature type="transmembrane region" description="Helical" evidence="1">
    <location>
        <begin position="46"/>
        <end position="69"/>
    </location>
</feature>
<organism evidence="2 3">
    <name type="scientific">Microbacterium foliorum</name>
    <dbReference type="NCBI Taxonomy" id="104336"/>
    <lineage>
        <taxon>Bacteria</taxon>
        <taxon>Bacillati</taxon>
        <taxon>Actinomycetota</taxon>
        <taxon>Actinomycetes</taxon>
        <taxon>Micrococcales</taxon>
        <taxon>Microbacteriaceae</taxon>
        <taxon>Microbacterium</taxon>
    </lineage>
</organism>
<evidence type="ECO:0000313" key="3">
    <source>
        <dbReference type="Proteomes" id="UP001249291"/>
    </source>
</evidence>
<keyword evidence="2" id="KW-0418">Kinase</keyword>
<dbReference type="Gene3D" id="3.30.565.10">
    <property type="entry name" value="Histidine kinase-like ATPase, C-terminal domain"/>
    <property type="match status" value="1"/>
</dbReference>
<feature type="transmembrane region" description="Helical" evidence="1">
    <location>
        <begin position="135"/>
        <end position="168"/>
    </location>
</feature>
<keyword evidence="1" id="KW-1133">Transmembrane helix</keyword>
<reference evidence="2 3" key="1">
    <citation type="submission" date="2023-08" db="EMBL/GenBank/DDBJ databases">
        <title>Functional and genomic diversity of the sorghum phyllosphere microbiome.</title>
        <authorList>
            <person name="Shade A."/>
        </authorList>
    </citation>
    <scope>NUCLEOTIDE SEQUENCE [LARGE SCALE GENOMIC DNA]</scope>
    <source>
        <strain evidence="2 3">SORGH_AS_0445</strain>
    </source>
</reference>
<dbReference type="InterPro" id="IPR036890">
    <property type="entry name" value="HATPase_C_sf"/>
</dbReference>
<gene>
    <name evidence="2" type="ORF">QE375_001728</name>
</gene>
<keyword evidence="1" id="KW-0472">Membrane</keyword>
<keyword evidence="3" id="KW-1185">Reference proteome</keyword>
<feature type="transmembrane region" description="Helical" evidence="1">
    <location>
        <begin position="428"/>
        <end position="448"/>
    </location>
</feature>
<dbReference type="GO" id="GO:0016301">
    <property type="term" value="F:kinase activity"/>
    <property type="evidence" value="ECO:0007669"/>
    <property type="project" value="UniProtKB-KW"/>
</dbReference>
<keyword evidence="2" id="KW-0808">Transferase</keyword>
<feature type="transmembrane region" description="Helical" evidence="1">
    <location>
        <begin position="511"/>
        <end position="531"/>
    </location>
</feature>
<dbReference type="Proteomes" id="UP001249291">
    <property type="component" value="Unassembled WGS sequence"/>
</dbReference>
<dbReference type="SUPFAM" id="SSF55874">
    <property type="entry name" value="ATPase domain of HSP90 chaperone/DNA topoisomerase II/histidine kinase"/>
    <property type="match status" value="1"/>
</dbReference>
<name>A0ABU1HSB0_9MICO</name>
<feature type="transmembrane region" description="Helical" evidence="1">
    <location>
        <begin position="104"/>
        <end position="123"/>
    </location>
</feature>